<name>W7QHP6_9ALTE</name>
<dbReference type="EMBL" id="ARZY01000046">
    <property type="protein sequence ID" value="EWH08457.1"/>
    <property type="molecule type" value="Genomic_DNA"/>
</dbReference>
<protein>
    <recommendedName>
        <fullName evidence="3">Solute-binding protein family 3/N-terminal domain-containing protein</fullName>
    </recommendedName>
</protein>
<dbReference type="OrthoDB" id="547680at2"/>
<dbReference type="Proteomes" id="UP000019276">
    <property type="component" value="Unassembled WGS sequence"/>
</dbReference>
<accession>W7QHP6</accession>
<dbReference type="RefSeq" id="WP_051479974.1">
    <property type="nucleotide sequence ID" value="NZ_ARZY01000046.1"/>
</dbReference>
<comment type="caution">
    <text evidence="1">The sequence shown here is derived from an EMBL/GenBank/DDBJ whole genome shotgun (WGS) entry which is preliminary data.</text>
</comment>
<reference evidence="1 2" key="1">
    <citation type="journal article" date="2014" name="Genome Announc.">
        <title>Draft Genome Sequence of the Agar-Degrading Bacterium Catenovulum sp. Strain DS-2, Isolated from Intestines of Haliotis diversicolor.</title>
        <authorList>
            <person name="Shan D."/>
            <person name="Li X."/>
            <person name="Gu Z."/>
            <person name="Wei G."/>
            <person name="Gao Z."/>
            <person name="Shao Z."/>
        </authorList>
    </citation>
    <scope>NUCLEOTIDE SEQUENCE [LARGE SCALE GENOMIC DNA]</scope>
    <source>
        <strain evidence="1 2">DS-2</strain>
    </source>
</reference>
<evidence type="ECO:0008006" key="3">
    <source>
        <dbReference type="Google" id="ProtNLM"/>
    </source>
</evidence>
<organism evidence="1 2">
    <name type="scientific">Catenovulum agarivorans DS-2</name>
    <dbReference type="NCBI Taxonomy" id="1328313"/>
    <lineage>
        <taxon>Bacteria</taxon>
        <taxon>Pseudomonadati</taxon>
        <taxon>Pseudomonadota</taxon>
        <taxon>Gammaproteobacteria</taxon>
        <taxon>Alteromonadales</taxon>
        <taxon>Alteromonadaceae</taxon>
        <taxon>Catenovulum</taxon>
    </lineage>
</organism>
<gene>
    <name evidence="1" type="ORF">DS2_17357</name>
</gene>
<dbReference type="eggNOG" id="COG0834">
    <property type="taxonomic scope" value="Bacteria"/>
</dbReference>
<dbReference type="AlphaFoldDB" id="W7QHP6"/>
<sequence length="288" mass="33370">MLLLLSNYCAADSKAQITQVRYNHYFSFEPTDKLPYYPALLNMALQLTQAEYGPYELIPIKLDTTQGRSLKLLEQNKYIDVHWSVSNLQRERTLTAIYVPIQKGLMGYRISLIRKGEQARFSHITSIDDLKGFRLGQGFSWPDSAILKANQLMVVHANAENLHSMLQKQRIDLFPRSFTQAWREVNSFENLAVESSFVISYLSPMYFFVNKQQQVLARRLEEGLIEGLKNGQFDQLFYTHRAPAQTFIDRQLSSRTHIKLVNPQLSARSLALRNNPLFWAVQPTQQHK</sequence>
<dbReference type="STRING" id="1328313.DS2_17357"/>
<keyword evidence="2" id="KW-1185">Reference proteome</keyword>
<evidence type="ECO:0000313" key="1">
    <source>
        <dbReference type="EMBL" id="EWH08457.1"/>
    </source>
</evidence>
<dbReference type="SUPFAM" id="SSF53850">
    <property type="entry name" value="Periplasmic binding protein-like II"/>
    <property type="match status" value="1"/>
</dbReference>
<proteinExistence type="predicted"/>
<evidence type="ECO:0000313" key="2">
    <source>
        <dbReference type="Proteomes" id="UP000019276"/>
    </source>
</evidence>